<keyword evidence="2 9" id="KW-0813">Transport</keyword>
<proteinExistence type="inferred from homology"/>
<dbReference type="InterPro" id="IPR000531">
    <property type="entry name" value="Beta-barrel_TonB"/>
</dbReference>
<evidence type="ECO:0000259" key="12">
    <source>
        <dbReference type="Pfam" id="PF00593"/>
    </source>
</evidence>
<evidence type="ECO:0000256" key="1">
    <source>
        <dbReference type="ARBA" id="ARBA00004571"/>
    </source>
</evidence>
<evidence type="ECO:0000256" key="8">
    <source>
        <dbReference type="ARBA" id="ARBA00023237"/>
    </source>
</evidence>
<evidence type="ECO:0000256" key="6">
    <source>
        <dbReference type="ARBA" id="ARBA00023077"/>
    </source>
</evidence>
<dbReference type="EMBL" id="UGJF01000001">
    <property type="protein sequence ID" value="STQ87232.1"/>
    <property type="molecule type" value="Genomic_DNA"/>
</dbReference>
<feature type="domain" description="TonB-dependent receptor-like beta-barrel" evidence="12">
    <location>
        <begin position="242"/>
        <end position="700"/>
    </location>
</feature>
<dbReference type="GO" id="GO:0009279">
    <property type="term" value="C:cell outer membrane"/>
    <property type="evidence" value="ECO:0007669"/>
    <property type="project" value="UniProtKB-SubCell"/>
</dbReference>
<evidence type="ECO:0000259" key="13">
    <source>
        <dbReference type="Pfam" id="PF07715"/>
    </source>
</evidence>
<comment type="similarity">
    <text evidence="9 10">Belongs to the TonB-dependent receptor family.</text>
</comment>
<dbReference type="PROSITE" id="PS52016">
    <property type="entry name" value="TONB_DEPENDENT_REC_3"/>
    <property type="match status" value="1"/>
</dbReference>
<comment type="subcellular location">
    <subcellularLocation>
        <location evidence="1 9">Cell outer membrane</location>
        <topology evidence="1 9">Multi-pass membrane protein</topology>
    </subcellularLocation>
</comment>
<gene>
    <name evidence="14" type="primary">cirA_1</name>
    <name evidence="14" type="ORF">NCTC13156_00036</name>
</gene>
<dbReference type="GO" id="GO:0015344">
    <property type="term" value="F:siderophore uptake transmembrane transporter activity"/>
    <property type="evidence" value="ECO:0007669"/>
    <property type="project" value="TreeGrafter"/>
</dbReference>
<evidence type="ECO:0000256" key="3">
    <source>
        <dbReference type="ARBA" id="ARBA00022452"/>
    </source>
</evidence>
<dbReference type="PANTHER" id="PTHR30069">
    <property type="entry name" value="TONB-DEPENDENT OUTER MEMBRANE RECEPTOR"/>
    <property type="match status" value="1"/>
</dbReference>
<dbReference type="AlphaFoldDB" id="A0A377PXU0"/>
<feature type="region of interest" description="Disordered" evidence="11">
    <location>
        <begin position="260"/>
        <end position="280"/>
    </location>
</feature>
<evidence type="ECO:0000256" key="2">
    <source>
        <dbReference type="ARBA" id="ARBA00022448"/>
    </source>
</evidence>
<keyword evidence="5" id="KW-0732">Signal</keyword>
<keyword evidence="14" id="KW-0675">Receptor</keyword>
<dbReference type="Gene3D" id="2.40.170.20">
    <property type="entry name" value="TonB-dependent receptor, beta-barrel domain"/>
    <property type="match status" value="1"/>
</dbReference>
<evidence type="ECO:0000313" key="14">
    <source>
        <dbReference type="EMBL" id="STQ87232.1"/>
    </source>
</evidence>
<dbReference type="InterPro" id="IPR039426">
    <property type="entry name" value="TonB-dep_rcpt-like"/>
</dbReference>
<evidence type="ECO:0000256" key="7">
    <source>
        <dbReference type="ARBA" id="ARBA00023136"/>
    </source>
</evidence>
<keyword evidence="4 9" id="KW-0812">Transmembrane</keyword>
<accession>A0A377PXU0</accession>
<dbReference type="InterPro" id="IPR010917">
    <property type="entry name" value="TonB_rcpt_CS"/>
</dbReference>
<feature type="compositionally biased region" description="Polar residues" evidence="11">
    <location>
        <begin position="260"/>
        <end position="272"/>
    </location>
</feature>
<organism evidence="14 15">
    <name type="scientific">Helicobacter pullorum</name>
    <dbReference type="NCBI Taxonomy" id="35818"/>
    <lineage>
        <taxon>Bacteria</taxon>
        <taxon>Pseudomonadati</taxon>
        <taxon>Campylobacterota</taxon>
        <taxon>Epsilonproteobacteria</taxon>
        <taxon>Campylobacterales</taxon>
        <taxon>Helicobacteraceae</taxon>
        <taxon>Helicobacter</taxon>
    </lineage>
</organism>
<keyword evidence="6 10" id="KW-0798">TonB box</keyword>
<keyword evidence="3 9" id="KW-1134">Transmembrane beta strand</keyword>
<dbReference type="InterPro" id="IPR037066">
    <property type="entry name" value="Plug_dom_sf"/>
</dbReference>
<name>A0A377PXU0_9HELI</name>
<keyword evidence="7 9" id="KW-0472">Membrane</keyword>
<dbReference type="Proteomes" id="UP000255269">
    <property type="component" value="Unassembled WGS sequence"/>
</dbReference>
<reference evidence="14 15" key="1">
    <citation type="submission" date="2018-06" db="EMBL/GenBank/DDBJ databases">
        <authorList>
            <consortium name="Pathogen Informatics"/>
            <person name="Doyle S."/>
        </authorList>
    </citation>
    <scope>NUCLEOTIDE SEQUENCE [LARGE SCALE GENOMIC DNA]</scope>
    <source>
        <strain evidence="14 15">NCTC13156</strain>
    </source>
</reference>
<dbReference type="PROSITE" id="PS01156">
    <property type="entry name" value="TONB_DEPENDENT_REC_2"/>
    <property type="match status" value="1"/>
</dbReference>
<dbReference type="Gene3D" id="2.170.130.10">
    <property type="entry name" value="TonB-dependent receptor, plug domain"/>
    <property type="match status" value="1"/>
</dbReference>
<evidence type="ECO:0000256" key="4">
    <source>
        <dbReference type="ARBA" id="ARBA00022692"/>
    </source>
</evidence>
<sequence>MKNLPTLTGLFTLSLALLNAQEAQNIQQESKKQDEKVLLETAVVSAPIMRFSLDELNRNMVIIDKEAINDKGYKNLEDVFRTLPFVNLTDVGLGKNIDLRGQGDKANISVQVLVNGIPQNMLDSSHGVTPLNTIDINSIERIEILPGGGAVMYGNGTRGGVVNIITQRRYEKPTFNANIGYSNVLEGNGNSYNVDFKYGNKTNENLYYSFGANYQNKGGPRYGDKIEGVGANLSLTKDIGQSQSVFFDFDIFRGDIDSSPNNSFLDNPNPSKNDIKTPGNGDFHNRQLRFDASLGYQNELSPTANLIVKIFYHYNKIDYLDTKTYISNYTLQMSGMPIAFSFPNTLADQSGSFFDDQKIGLDIKYDQKHNNGVLILGAQSTYNISKRTMDNYIDAYDPNYSMGTLSGLQYINGMLIPFEGNKWSNSLYVIEKYDFTDRFSLMGGIRYEYDKYDVDVDYNMHTHDIFVGGTRVPFVSPTYAQGSLNEDSHNFAFEINPNYKYSTYGNIYAKYERGFISPSPNSLLQRQGTTYQTTNIKDETYNTFEIGIRDFWWDAFLFSLTGYYTLTNDEFYTIGTAHSISGVEYGNYDKTERMGFELFLEQYFLDNALTLTESLSYTDAKIKKQNGQSTSQRIPYVSKYKATLGLNYKFLKDYTLWINNTFYGNQVDTIQSKIQSYSLTDIGITAKYKEFLISTGVKNLFDKFYYSFYNSDSSDVITGYSYLIGQGRTFFISAKYSF</sequence>
<evidence type="ECO:0000313" key="15">
    <source>
        <dbReference type="Proteomes" id="UP000255269"/>
    </source>
</evidence>
<protein>
    <submittedName>
        <fullName evidence="14">TonB-dependent heme receptor</fullName>
    </submittedName>
</protein>
<dbReference type="Pfam" id="PF07715">
    <property type="entry name" value="Plug"/>
    <property type="match status" value="1"/>
</dbReference>
<dbReference type="CDD" id="cd01347">
    <property type="entry name" value="ligand_gated_channel"/>
    <property type="match status" value="1"/>
</dbReference>
<evidence type="ECO:0000256" key="11">
    <source>
        <dbReference type="SAM" id="MobiDB-lite"/>
    </source>
</evidence>
<evidence type="ECO:0000256" key="5">
    <source>
        <dbReference type="ARBA" id="ARBA00022729"/>
    </source>
</evidence>
<evidence type="ECO:0000256" key="10">
    <source>
        <dbReference type="RuleBase" id="RU003357"/>
    </source>
</evidence>
<dbReference type="Pfam" id="PF00593">
    <property type="entry name" value="TonB_dep_Rec_b-barrel"/>
    <property type="match status" value="1"/>
</dbReference>
<dbReference type="PANTHER" id="PTHR30069:SF27">
    <property type="entry name" value="BLL4766 PROTEIN"/>
    <property type="match status" value="1"/>
</dbReference>
<feature type="domain" description="TonB-dependent receptor plug" evidence="13">
    <location>
        <begin position="56"/>
        <end position="161"/>
    </location>
</feature>
<dbReference type="SUPFAM" id="SSF56935">
    <property type="entry name" value="Porins"/>
    <property type="match status" value="1"/>
</dbReference>
<dbReference type="InterPro" id="IPR012910">
    <property type="entry name" value="Plug_dom"/>
</dbReference>
<dbReference type="GO" id="GO:0044718">
    <property type="term" value="P:siderophore transmembrane transport"/>
    <property type="evidence" value="ECO:0007669"/>
    <property type="project" value="TreeGrafter"/>
</dbReference>
<keyword evidence="8 9" id="KW-0998">Cell outer membrane</keyword>
<dbReference type="RefSeq" id="WP_244907943.1">
    <property type="nucleotide sequence ID" value="NZ_UGJF01000001.1"/>
</dbReference>
<evidence type="ECO:0000256" key="9">
    <source>
        <dbReference type="PROSITE-ProRule" id="PRU01360"/>
    </source>
</evidence>
<dbReference type="InterPro" id="IPR036942">
    <property type="entry name" value="Beta-barrel_TonB_sf"/>
</dbReference>